<accession>A0A7Y4LZ06</accession>
<dbReference type="RefSeq" id="WP_171582525.1">
    <property type="nucleotide sequence ID" value="NZ_JAAVLX010000010.1"/>
</dbReference>
<organism evidence="1 2">
    <name type="scientific">Bradyrhizobium australiense</name>
    <dbReference type="NCBI Taxonomy" id="2721161"/>
    <lineage>
        <taxon>Bacteria</taxon>
        <taxon>Pseudomonadati</taxon>
        <taxon>Pseudomonadota</taxon>
        <taxon>Alphaproteobacteria</taxon>
        <taxon>Hyphomicrobiales</taxon>
        <taxon>Nitrobacteraceae</taxon>
        <taxon>Bradyrhizobium</taxon>
    </lineage>
</organism>
<dbReference type="Proteomes" id="UP000544122">
    <property type="component" value="Unassembled WGS sequence"/>
</dbReference>
<gene>
    <name evidence="1" type="ORF">HCN58_27675</name>
</gene>
<evidence type="ECO:0000313" key="1">
    <source>
        <dbReference type="EMBL" id="NOJ43305.1"/>
    </source>
</evidence>
<keyword evidence="2" id="KW-1185">Reference proteome</keyword>
<reference evidence="1 2" key="1">
    <citation type="submission" date="2020-03" db="EMBL/GenBank/DDBJ databases">
        <title>Bradyrhizobium diversity isolated from nodules of Indigofera sp.</title>
        <authorList>
            <person name="Klepa M."/>
            <person name="Helene L."/>
            <person name="Hungria M."/>
        </authorList>
    </citation>
    <scope>NUCLEOTIDE SEQUENCE [LARGE SCALE GENOMIC DNA]</scope>
    <source>
        <strain evidence="1 2">WSM 1791</strain>
    </source>
</reference>
<dbReference type="AlphaFoldDB" id="A0A7Y4LZ06"/>
<dbReference type="EMBL" id="JAAVLX010000010">
    <property type="protein sequence ID" value="NOJ43305.1"/>
    <property type="molecule type" value="Genomic_DNA"/>
</dbReference>
<comment type="caution">
    <text evidence="1">The sequence shown here is derived from an EMBL/GenBank/DDBJ whole genome shotgun (WGS) entry which is preliminary data.</text>
</comment>
<evidence type="ECO:0000313" key="2">
    <source>
        <dbReference type="Proteomes" id="UP000544122"/>
    </source>
</evidence>
<name>A0A7Y4LZ06_9BRAD</name>
<sequence length="229" mass="25773">MARLADYMSQLAVMLGNRERVHFSHLEHGSAVLVSRVEPQAFPTVEARIALVRRGDGPKDAMEAFKTIDTMLAKDGAVGVLMTPTEGNVIEFPGRNRPKPVKYGPFREPGTLDGRIIRIGGRDETIPVWLKHGDAEYHCSVRDEEVARRLATYYLRGVVRVFGSGKWLREESGSWTLQQFDITGFEVLDDTSIVDVIGRLRAVEGARWQESEDALSDILGLRRDEQDRH</sequence>
<protein>
    <submittedName>
        <fullName evidence="1">Uncharacterized protein</fullName>
    </submittedName>
</protein>
<proteinExistence type="predicted"/>